<dbReference type="AlphaFoldDB" id="E9DGF5"/>
<dbReference type="HOGENOM" id="CLU_2320171_0_0_1"/>
<feature type="transmembrane region" description="Helical" evidence="1">
    <location>
        <begin position="70"/>
        <end position="95"/>
    </location>
</feature>
<reference evidence="3" key="2">
    <citation type="submission" date="2010-03" db="EMBL/GenBank/DDBJ databases">
        <title>The genome sequence of Coccidioides posadasii strain Silveira.</title>
        <authorList>
            <consortium name="The Broad Institute Genome Sequencing Center for Infectious Disease"/>
            <person name="Neafsey D."/>
            <person name="Orbach M."/>
            <person name="Henn M.R."/>
            <person name="Cole G.T."/>
            <person name="Galgiani J."/>
            <person name="Gardner M.J."/>
            <person name="Kirkland T.N."/>
            <person name="Taylor J.W."/>
            <person name="Young S.K."/>
            <person name="Zeng Q."/>
            <person name="Koehrsen M."/>
            <person name="Alvarado L."/>
            <person name="Berlin A."/>
            <person name="Borenstein D."/>
            <person name="Chapman S.B."/>
            <person name="Chen Z."/>
            <person name="Engels R."/>
            <person name="Freedman E."/>
            <person name="Gellesch M."/>
            <person name="Goldberg J."/>
            <person name="Griggs A."/>
            <person name="Gujja S."/>
            <person name="Heilman E."/>
            <person name="Heiman D."/>
            <person name="Howarth C."/>
            <person name="Jen D."/>
            <person name="Larson L."/>
            <person name="Mehta T."/>
            <person name="Neiman D."/>
            <person name="Park D."/>
            <person name="Pearson M."/>
            <person name="Richards J."/>
            <person name="Roberts A."/>
            <person name="Saif S."/>
            <person name="Shea T."/>
            <person name="Shenoy N."/>
            <person name="Sisk P."/>
            <person name="Stolte C."/>
            <person name="Sykes S."/>
            <person name="Walk T."/>
            <person name="White J."/>
            <person name="Yandava C."/>
            <person name="Haas B."/>
            <person name="Nusbaum C."/>
            <person name="Birren B."/>
        </authorList>
    </citation>
    <scope>NUCLEOTIDE SEQUENCE [LARGE SCALE GENOMIC DNA]</scope>
    <source>
        <strain evidence="3">RMSCC 757 / Silveira</strain>
    </source>
</reference>
<dbReference type="Proteomes" id="UP000002497">
    <property type="component" value="Unassembled WGS sequence"/>
</dbReference>
<evidence type="ECO:0000313" key="3">
    <source>
        <dbReference type="Proteomes" id="UP000002497"/>
    </source>
</evidence>
<evidence type="ECO:0000313" key="2">
    <source>
        <dbReference type="EMBL" id="EFW14316.1"/>
    </source>
</evidence>
<organism evidence="3">
    <name type="scientific">Coccidioides posadasii (strain RMSCC 757 / Silveira)</name>
    <name type="common">Valley fever fungus</name>
    <dbReference type="NCBI Taxonomy" id="443226"/>
    <lineage>
        <taxon>Eukaryota</taxon>
        <taxon>Fungi</taxon>
        <taxon>Dikarya</taxon>
        <taxon>Ascomycota</taxon>
        <taxon>Pezizomycotina</taxon>
        <taxon>Eurotiomycetes</taxon>
        <taxon>Eurotiomycetidae</taxon>
        <taxon>Onygenales</taxon>
        <taxon>Onygenaceae</taxon>
        <taxon>Coccidioides</taxon>
    </lineage>
</organism>
<sequence>MSLVLVLFIRQGAKGAFLSGWVTPRPRYRVIRHSSGLLGTGISLSALISARPMFFQRCSCETVRSKIRHLAWVILPFFFFCFSFFPFSSFCGYHFPSAF</sequence>
<evidence type="ECO:0000256" key="1">
    <source>
        <dbReference type="SAM" id="Phobius"/>
    </source>
</evidence>
<protein>
    <submittedName>
        <fullName evidence="2">Uncharacterized protein</fullName>
    </submittedName>
</protein>
<reference evidence="3" key="1">
    <citation type="journal article" date="2010" name="Genome Res.">
        <title>Population genomic sequencing of Coccidioides fungi reveals recent hybridization and transposon control.</title>
        <authorList>
            <person name="Neafsey D.E."/>
            <person name="Barker B.M."/>
            <person name="Sharpton T.J."/>
            <person name="Stajich J.E."/>
            <person name="Park D.J."/>
            <person name="Whiston E."/>
            <person name="Hung C.-Y."/>
            <person name="McMahan C."/>
            <person name="White J."/>
            <person name="Sykes S."/>
            <person name="Heiman D."/>
            <person name="Young S."/>
            <person name="Zeng Q."/>
            <person name="Abouelleil A."/>
            <person name="Aftuck L."/>
            <person name="Bessette D."/>
            <person name="Brown A."/>
            <person name="FitzGerald M."/>
            <person name="Lui A."/>
            <person name="Macdonald J.P."/>
            <person name="Priest M."/>
            <person name="Orbach M.J."/>
            <person name="Galgiani J.N."/>
            <person name="Kirkland T.N."/>
            <person name="Cole G.T."/>
            <person name="Birren B.W."/>
            <person name="Henn M.R."/>
            <person name="Taylor J.W."/>
            <person name="Rounsley S.D."/>
        </authorList>
    </citation>
    <scope>NUCLEOTIDE SEQUENCE [LARGE SCALE GENOMIC DNA]</scope>
    <source>
        <strain evidence="3">RMSCC 757 / Silveira</strain>
    </source>
</reference>
<keyword evidence="1" id="KW-0472">Membrane</keyword>
<keyword evidence="3" id="KW-1185">Reference proteome</keyword>
<name>E9DGF5_COCPS</name>
<dbReference type="VEuPathDB" id="FungiDB:CPSG_08904"/>
<dbReference type="EMBL" id="GL636506">
    <property type="protein sequence ID" value="EFW14316.1"/>
    <property type="molecule type" value="Genomic_DNA"/>
</dbReference>
<keyword evidence="1" id="KW-1133">Transmembrane helix</keyword>
<feature type="transmembrane region" description="Helical" evidence="1">
    <location>
        <begin position="31"/>
        <end position="50"/>
    </location>
</feature>
<proteinExistence type="predicted"/>
<accession>E9DGF5</accession>
<gene>
    <name evidence="2" type="ORF">CPSG_08904</name>
</gene>
<keyword evidence="1" id="KW-0812">Transmembrane</keyword>